<comment type="caution">
    <text evidence="2">The sequence shown here is derived from an EMBL/GenBank/DDBJ whole genome shotgun (WGS) entry which is preliminary data.</text>
</comment>
<dbReference type="EMBL" id="BNAT01000020">
    <property type="protein sequence ID" value="GHE35513.1"/>
    <property type="molecule type" value="Genomic_DNA"/>
</dbReference>
<evidence type="ECO:0000313" key="2">
    <source>
        <dbReference type="EMBL" id="GHE35513.1"/>
    </source>
</evidence>
<reference evidence="2" key="2">
    <citation type="submission" date="2020-09" db="EMBL/GenBank/DDBJ databases">
        <authorList>
            <person name="Sun Q."/>
            <person name="Zhou Y."/>
        </authorList>
    </citation>
    <scope>NUCLEOTIDE SEQUENCE</scope>
    <source>
        <strain evidence="2">CGMCC 4.7403</strain>
    </source>
</reference>
<accession>A0A918Z473</accession>
<evidence type="ECO:0000256" key="1">
    <source>
        <dbReference type="SAM" id="Phobius"/>
    </source>
</evidence>
<gene>
    <name evidence="2" type="ORF">GCM10017771_53340</name>
</gene>
<organism evidence="2 3">
    <name type="scientific">Streptomyces capitiformicae</name>
    <dbReference type="NCBI Taxonomy" id="2014920"/>
    <lineage>
        <taxon>Bacteria</taxon>
        <taxon>Bacillati</taxon>
        <taxon>Actinomycetota</taxon>
        <taxon>Actinomycetes</taxon>
        <taxon>Kitasatosporales</taxon>
        <taxon>Streptomycetaceae</taxon>
        <taxon>Streptomyces</taxon>
    </lineage>
</organism>
<keyword evidence="1" id="KW-1133">Transmembrane helix</keyword>
<feature type="transmembrane region" description="Helical" evidence="1">
    <location>
        <begin position="12"/>
        <end position="39"/>
    </location>
</feature>
<feature type="transmembrane region" description="Helical" evidence="1">
    <location>
        <begin position="59"/>
        <end position="81"/>
    </location>
</feature>
<evidence type="ECO:0000313" key="3">
    <source>
        <dbReference type="Proteomes" id="UP000603227"/>
    </source>
</evidence>
<protein>
    <submittedName>
        <fullName evidence="2">Uncharacterized protein</fullName>
    </submittedName>
</protein>
<dbReference type="Proteomes" id="UP000603227">
    <property type="component" value="Unassembled WGS sequence"/>
</dbReference>
<name>A0A918Z473_9ACTN</name>
<keyword evidence="1" id="KW-0812">Transmembrane</keyword>
<proteinExistence type="predicted"/>
<sequence length="103" mass="10432">MVWWALRRLLGLLTRVTVPAMAVGAVCATVLGLLASQLVRMALDGWNLPLGLLRLSTGLGAGVPAALTWGLVAGAAAAVILRVAAGRGETTDATASVKDAARS</sequence>
<keyword evidence="3" id="KW-1185">Reference proteome</keyword>
<reference evidence="2" key="1">
    <citation type="journal article" date="2014" name="Int. J. Syst. Evol. Microbiol.">
        <title>Complete genome sequence of Corynebacterium casei LMG S-19264T (=DSM 44701T), isolated from a smear-ripened cheese.</title>
        <authorList>
            <consortium name="US DOE Joint Genome Institute (JGI-PGF)"/>
            <person name="Walter F."/>
            <person name="Albersmeier A."/>
            <person name="Kalinowski J."/>
            <person name="Ruckert C."/>
        </authorList>
    </citation>
    <scope>NUCLEOTIDE SEQUENCE</scope>
    <source>
        <strain evidence="2">CGMCC 4.7403</strain>
    </source>
</reference>
<keyword evidence="1" id="KW-0472">Membrane</keyword>
<dbReference type="AlphaFoldDB" id="A0A918Z473"/>